<feature type="region of interest" description="Disordered" evidence="1">
    <location>
        <begin position="365"/>
        <end position="405"/>
    </location>
</feature>
<protein>
    <submittedName>
        <fullName evidence="2">Uncharacterized protein</fullName>
    </submittedName>
</protein>
<feature type="region of interest" description="Disordered" evidence="1">
    <location>
        <begin position="434"/>
        <end position="453"/>
    </location>
</feature>
<dbReference type="STRING" id="136037.A0A067RJY7"/>
<proteinExistence type="predicted"/>
<feature type="compositionally biased region" description="Polar residues" evidence="1">
    <location>
        <begin position="367"/>
        <end position="393"/>
    </location>
</feature>
<organism evidence="2 3">
    <name type="scientific">Zootermopsis nevadensis</name>
    <name type="common">Dampwood termite</name>
    <dbReference type="NCBI Taxonomy" id="136037"/>
    <lineage>
        <taxon>Eukaryota</taxon>
        <taxon>Metazoa</taxon>
        <taxon>Ecdysozoa</taxon>
        <taxon>Arthropoda</taxon>
        <taxon>Hexapoda</taxon>
        <taxon>Insecta</taxon>
        <taxon>Pterygota</taxon>
        <taxon>Neoptera</taxon>
        <taxon>Polyneoptera</taxon>
        <taxon>Dictyoptera</taxon>
        <taxon>Blattodea</taxon>
        <taxon>Blattoidea</taxon>
        <taxon>Termitoidae</taxon>
        <taxon>Termopsidae</taxon>
        <taxon>Zootermopsis</taxon>
    </lineage>
</organism>
<dbReference type="eggNOG" id="ENOG502SGXY">
    <property type="taxonomic scope" value="Eukaryota"/>
</dbReference>
<feature type="region of interest" description="Disordered" evidence="1">
    <location>
        <begin position="228"/>
        <end position="256"/>
    </location>
</feature>
<dbReference type="EMBL" id="KK852425">
    <property type="protein sequence ID" value="KDR24136.1"/>
    <property type="molecule type" value="Genomic_DNA"/>
</dbReference>
<dbReference type="AlphaFoldDB" id="A0A067RJY7"/>
<evidence type="ECO:0000313" key="3">
    <source>
        <dbReference type="Proteomes" id="UP000027135"/>
    </source>
</evidence>
<sequence length="637" mass="71736">MIQMECRLDALRSSTIDNNVIRTVCRMYDISELEGMKFKELKRLAREKNISRRWTCKREIIDQIMSTGQDQNLDNITLTLVDSPDSMKSSSGPEVCNEDGLCAPRQSAAKAAGTKKREQPRFQKLRMTVFQQHEGDSSISGAESSHKRNQQYFCTPGKLRGSKVNETCSSSTAEDASEVVSSRKKKSLAHNFAVSGVTYREHRRPVTRSYKNRFPSSDMSEITDECYPGLNSTENFDATRGNERSSTTSSARISHETRRKIADETIDNLKKINLNPRESFKGKKLIKSSISDSTGVPEKEMAASSSRKRQFNIFRGVKETSYTGMEGAHSEQSSPKSNFNETFEIQNESTKSDVRFPLEDNIKEQGVQPNSLNSAGGKTSFSPLSIQGHNKTSTPKDDTRDKDNEISDFGSVKAAFEVPCPSDVSLLASNAENNYRGKKKKRRSSSCPHEGVDKNMHSKAVFFSPAAKLVKSPASCQPKRGTPLKGTKIPKFVRKMPDFTNIHKKEFEKMESVVDCHHRKLARAKMLFSPKATKGVQSVMVFTAQSSATKQMPSRNAMTQTNVFPMNEMNRNILKKADGEKPRNGRIIQRCDVKEIVTKKLPLQKKRAGEREKSRTVLRGVRLNRRFELQMAHRKLN</sequence>
<feature type="region of interest" description="Disordered" evidence="1">
    <location>
        <begin position="166"/>
        <end position="187"/>
    </location>
</feature>
<evidence type="ECO:0000313" key="2">
    <source>
        <dbReference type="EMBL" id="KDR24136.1"/>
    </source>
</evidence>
<name>A0A067RJY7_ZOONE</name>
<reference evidence="2 3" key="1">
    <citation type="journal article" date="2014" name="Nat. Commun.">
        <title>Molecular traces of alternative social organization in a termite genome.</title>
        <authorList>
            <person name="Terrapon N."/>
            <person name="Li C."/>
            <person name="Robertson H.M."/>
            <person name="Ji L."/>
            <person name="Meng X."/>
            <person name="Booth W."/>
            <person name="Chen Z."/>
            <person name="Childers C.P."/>
            <person name="Glastad K.M."/>
            <person name="Gokhale K."/>
            <person name="Gowin J."/>
            <person name="Gronenberg W."/>
            <person name="Hermansen R.A."/>
            <person name="Hu H."/>
            <person name="Hunt B.G."/>
            <person name="Huylmans A.K."/>
            <person name="Khalil S.M."/>
            <person name="Mitchell R.D."/>
            <person name="Munoz-Torres M.C."/>
            <person name="Mustard J.A."/>
            <person name="Pan H."/>
            <person name="Reese J.T."/>
            <person name="Scharf M.E."/>
            <person name="Sun F."/>
            <person name="Vogel H."/>
            <person name="Xiao J."/>
            <person name="Yang W."/>
            <person name="Yang Z."/>
            <person name="Yang Z."/>
            <person name="Zhou J."/>
            <person name="Zhu J."/>
            <person name="Brent C.S."/>
            <person name="Elsik C.G."/>
            <person name="Goodisman M.A."/>
            <person name="Liberles D.A."/>
            <person name="Roe R.M."/>
            <person name="Vargo E.L."/>
            <person name="Vilcinskas A."/>
            <person name="Wang J."/>
            <person name="Bornberg-Bauer E."/>
            <person name="Korb J."/>
            <person name="Zhang G."/>
            <person name="Liebig J."/>
        </authorList>
    </citation>
    <scope>NUCLEOTIDE SEQUENCE [LARGE SCALE GENOMIC DNA]</scope>
    <source>
        <tissue evidence="2">Whole organism</tissue>
    </source>
</reference>
<dbReference type="InParanoid" id="A0A067RJY7"/>
<gene>
    <name evidence="2" type="ORF">L798_08964</name>
</gene>
<dbReference type="OrthoDB" id="6614499at2759"/>
<accession>A0A067RJY7</accession>
<dbReference type="Proteomes" id="UP000027135">
    <property type="component" value="Unassembled WGS sequence"/>
</dbReference>
<keyword evidence="3" id="KW-1185">Reference proteome</keyword>
<feature type="compositionally biased region" description="Basic and acidic residues" evidence="1">
    <location>
        <begin position="394"/>
        <end position="405"/>
    </location>
</feature>
<evidence type="ECO:0000256" key="1">
    <source>
        <dbReference type="SAM" id="MobiDB-lite"/>
    </source>
</evidence>